<dbReference type="GO" id="GO:0005886">
    <property type="term" value="C:plasma membrane"/>
    <property type="evidence" value="ECO:0007669"/>
    <property type="project" value="UniProtKB-SubCell"/>
</dbReference>
<organism evidence="7 8">
    <name type="scientific">Holdemania filiformis</name>
    <dbReference type="NCBI Taxonomy" id="61171"/>
    <lineage>
        <taxon>Bacteria</taxon>
        <taxon>Bacillati</taxon>
        <taxon>Bacillota</taxon>
        <taxon>Erysipelotrichia</taxon>
        <taxon>Erysipelotrichales</taxon>
        <taxon>Erysipelotrichaceae</taxon>
        <taxon>Holdemania</taxon>
    </lineage>
</organism>
<evidence type="ECO:0000313" key="7">
    <source>
        <dbReference type="EMBL" id="RGR70975.1"/>
    </source>
</evidence>
<dbReference type="Proteomes" id="UP000284178">
    <property type="component" value="Unassembled WGS sequence"/>
</dbReference>
<keyword evidence="4 6" id="KW-1133">Transmembrane helix</keyword>
<comment type="subcellular location">
    <subcellularLocation>
        <location evidence="1">Cell membrane</location>
        <topology evidence="1">Multi-pass membrane protein</topology>
    </subcellularLocation>
</comment>
<dbReference type="PANTHER" id="PTHR30250:SF11">
    <property type="entry name" value="O-ANTIGEN TRANSPORTER-RELATED"/>
    <property type="match status" value="1"/>
</dbReference>
<feature type="transmembrane region" description="Helical" evidence="6">
    <location>
        <begin position="334"/>
        <end position="354"/>
    </location>
</feature>
<feature type="transmembrane region" description="Helical" evidence="6">
    <location>
        <begin position="156"/>
        <end position="178"/>
    </location>
</feature>
<reference evidence="7 8" key="1">
    <citation type="submission" date="2018-08" db="EMBL/GenBank/DDBJ databases">
        <title>A genome reference for cultivated species of the human gut microbiota.</title>
        <authorList>
            <person name="Zou Y."/>
            <person name="Xue W."/>
            <person name="Luo G."/>
        </authorList>
    </citation>
    <scope>NUCLEOTIDE SEQUENCE [LARGE SCALE GENOMIC DNA]</scope>
    <source>
        <strain evidence="7 8">AF24-29</strain>
    </source>
</reference>
<keyword evidence="3 6" id="KW-0812">Transmembrane</keyword>
<feature type="transmembrane region" description="Helical" evidence="6">
    <location>
        <begin position="260"/>
        <end position="283"/>
    </location>
</feature>
<dbReference type="PANTHER" id="PTHR30250">
    <property type="entry name" value="PST FAMILY PREDICTED COLANIC ACID TRANSPORTER"/>
    <property type="match status" value="1"/>
</dbReference>
<keyword evidence="8" id="KW-1185">Reference proteome</keyword>
<feature type="transmembrane region" description="Helical" evidence="6">
    <location>
        <begin position="455"/>
        <end position="473"/>
    </location>
</feature>
<dbReference type="Pfam" id="PF01943">
    <property type="entry name" value="Polysacc_synt"/>
    <property type="match status" value="1"/>
</dbReference>
<feature type="transmembrane region" description="Helical" evidence="6">
    <location>
        <begin position="220"/>
        <end position="240"/>
    </location>
</feature>
<dbReference type="AlphaFoldDB" id="A0A412FS18"/>
<evidence type="ECO:0000256" key="4">
    <source>
        <dbReference type="ARBA" id="ARBA00022989"/>
    </source>
</evidence>
<feature type="transmembrane region" description="Helical" evidence="6">
    <location>
        <begin position="190"/>
        <end position="208"/>
    </location>
</feature>
<feature type="transmembrane region" description="Helical" evidence="6">
    <location>
        <begin position="61"/>
        <end position="82"/>
    </location>
</feature>
<feature type="transmembrane region" description="Helical" evidence="6">
    <location>
        <begin position="94"/>
        <end position="115"/>
    </location>
</feature>
<evidence type="ECO:0000313" key="8">
    <source>
        <dbReference type="Proteomes" id="UP000284178"/>
    </source>
</evidence>
<accession>A0A412FS18</accession>
<sequence>MKKKLINKLKNMSEGAKSALAYTIATLFSGALSIITAPIFARIMTTSQIGIVNLFNSWYTLISAFATLSLTSGGYVVALNTFSDNRDEYQSSVLSLTSLIALLLAVLYLISPGFWSNLTGLSQPLLILMLFGFLFAPATDFWFARQKFEYKYKKPVAIIMISAIISSIISVIVVLIMNKSSANSVVNGRLYANYLIIFGIAAILWFSTFIKGKVFFNARYWRFSLSLSIPLVGYSIAAQLLSVSDRVMISKMVDDSAVGIYGTLYTISSLSLIVWQAIHASYVPFLFNSIGKKGTKVKKITNSLVVIYAFIALVLTFFAPEIVHILATAEYYEAIYIMPPIAAGIFLTCITNIYSDIPVYFRKTKYVMYPAAIAAVLNIFLNYIFIPVYGYMVAAYTTLFSYIIWAVLQSYWCKKVCEMSDIKSNTLFDNKYLSIISFITIMFCLTGILLYRNTILRYLVIIITSVIGIVFVYKQKGTKKL</sequence>
<keyword evidence="2" id="KW-1003">Cell membrane</keyword>
<name>A0A412FS18_9FIRM</name>
<feature type="transmembrane region" description="Helical" evidence="6">
    <location>
        <begin position="304"/>
        <end position="328"/>
    </location>
</feature>
<feature type="transmembrane region" description="Helical" evidence="6">
    <location>
        <begin position="121"/>
        <end position="144"/>
    </location>
</feature>
<gene>
    <name evidence="7" type="ORF">DWY25_13605</name>
</gene>
<proteinExistence type="predicted"/>
<dbReference type="InterPro" id="IPR050833">
    <property type="entry name" value="Poly_Biosynth_Transport"/>
</dbReference>
<dbReference type="EMBL" id="QRUP01000019">
    <property type="protein sequence ID" value="RGR70975.1"/>
    <property type="molecule type" value="Genomic_DNA"/>
</dbReference>
<feature type="transmembrane region" description="Helical" evidence="6">
    <location>
        <begin position="20"/>
        <end position="41"/>
    </location>
</feature>
<evidence type="ECO:0000256" key="2">
    <source>
        <dbReference type="ARBA" id="ARBA00022475"/>
    </source>
</evidence>
<evidence type="ECO:0000256" key="3">
    <source>
        <dbReference type="ARBA" id="ARBA00022692"/>
    </source>
</evidence>
<evidence type="ECO:0000256" key="6">
    <source>
        <dbReference type="SAM" id="Phobius"/>
    </source>
</evidence>
<dbReference type="InterPro" id="IPR002797">
    <property type="entry name" value="Polysacc_synth"/>
</dbReference>
<feature type="transmembrane region" description="Helical" evidence="6">
    <location>
        <begin position="432"/>
        <end position="449"/>
    </location>
</feature>
<dbReference type="GeneID" id="83016432"/>
<protein>
    <submittedName>
        <fullName evidence="7">Polysaccharide biosynthesis protein</fullName>
    </submittedName>
</protein>
<evidence type="ECO:0000256" key="1">
    <source>
        <dbReference type="ARBA" id="ARBA00004651"/>
    </source>
</evidence>
<feature type="transmembrane region" description="Helical" evidence="6">
    <location>
        <begin position="366"/>
        <end position="385"/>
    </location>
</feature>
<comment type="caution">
    <text evidence="7">The sequence shown here is derived from an EMBL/GenBank/DDBJ whole genome shotgun (WGS) entry which is preliminary data.</text>
</comment>
<dbReference type="RefSeq" id="WP_117895691.1">
    <property type="nucleotide sequence ID" value="NZ_CABJCV010000019.1"/>
</dbReference>
<feature type="transmembrane region" description="Helical" evidence="6">
    <location>
        <begin position="391"/>
        <end position="412"/>
    </location>
</feature>
<keyword evidence="5 6" id="KW-0472">Membrane</keyword>
<evidence type="ECO:0000256" key="5">
    <source>
        <dbReference type="ARBA" id="ARBA00023136"/>
    </source>
</evidence>